<evidence type="ECO:0000313" key="2">
    <source>
        <dbReference type="EMBL" id="KAG2231525.1"/>
    </source>
</evidence>
<organism evidence="2 3">
    <name type="scientific">Thamnidium elegans</name>
    <dbReference type="NCBI Taxonomy" id="101142"/>
    <lineage>
        <taxon>Eukaryota</taxon>
        <taxon>Fungi</taxon>
        <taxon>Fungi incertae sedis</taxon>
        <taxon>Mucoromycota</taxon>
        <taxon>Mucoromycotina</taxon>
        <taxon>Mucoromycetes</taxon>
        <taxon>Mucorales</taxon>
        <taxon>Mucorineae</taxon>
        <taxon>Mucoraceae</taxon>
        <taxon>Thamnidium</taxon>
    </lineage>
</organism>
<accession>A0A8H7SN84</accession>
<evidence type="ECO:0000313" key="3">
    <source>
        <dbReference type="Proteomes" id="UP000613177"/>
    </source>
</evidence>
<sequence length="138" mass="15124">MHPKFTLFIAGMLSLGLQTTQAFCIYNNLENESSSLSIYDTRASISSFKKTIAQGEKECCHYSNTDCNPSGQKETLIRYHVRFGFNGQNPEQAKRLLAICSAGGSLTFVGSTIDDARAICCDANGSTNNTSFLELFDI</sequence>
<reference evidence="2" key="1">
    <citation type="submission" date="2021-01" db="EMBL/GenBank/DDBJ databases">
        <title>Metabolic potential, ecology and presence of endohyphal bacteria is reflected in genomic diversity of Mucoromycotina.</title>
        <authorList>
            <person name="Muszewska A."/>
            <person name="Okrasinska A."/>
            <person name="Steczkiewicz K."/>
            <person name="Drgas O."/>
            <person name="Orlowska M."/>
            <person name="Perlinska-Lenart U."/>
            <person name="Aleksandrzak-Piekarczyk T."/>
            <person name="Szatraj K."/>
            <person name="Zielenkiewicz U."/>
            <person name="Pilsyk S."/>
            <person name="Malc E."/>
            <person name="Mieczkowski P."/>
            <person name="Kruszewska J.S."/>
            <person name="Biernat P."/>
            <person name="Pawlowska J."/>
        </authorList>
    </citation>
    <scope>NUCLEOTIDE SEQUENCE</scope>
    <source>
        <strain evidence="2">WA0000018081</strain>
    </source>
</reference>
<name>A0A8H7SN84_9FUNG</name>
<evidence type="ECO:0000256" key="1">
    <source>
        <dbReference type="SAM" id="SignalP"/>
    </source>
</evidence>
<comment type="caution">
    <text evidence="2">The sequence shown here is derived from an EMBL/GenBank/DDBJ whole genome shotgun (WGS) entry which is preliminary data.</text>
</comment>
<keyword evidence="1" id="KW-0732">Signal</keyword>
<feature type="chain" id="PRO_5034761275" evidence="1">
    <location>
        <begin position="23"/>
        <end position="138"/>
    </location>
</feature>
<dbReference type="EMBL" id="JAEPRE010000147">
    <property type="protein sequence ID" value="KAG2231525.1"/>
    <property type="molecule type" value="Genomic_DNA"/>
</dbReference>
<keyword evidence="3" id="KW-1185">Reference proteome</keyword>
<feature type="signal peptide" evidence="1">
    <location>
        <begin position="1"/>
        <end position="22"/>
    </location>
</feature>
<protein>
    <submittedName>
        <fullName evidence="2">Uncharacterized protein</fullName>
    </submittedName>
</protein>
<proteinExistence type="predicted"/>
<gene>
    <name evidence="2" type="ORF">INT48_002919</name>
</gene>
<dbReference type="AlphaFoldDB" id="A0A8H7SN84"/>
<dbReference type="Proteomes" id="UP000613177">
    <property type="component" value="Unassembled WGS sequence"/>
</dbReference>